<keyword evidence="3" id="KW-1185">Reference proteome</keyword>
<feature type="transmembrane region" description="Helical" evidence="1">
    <location>
        <begin position="15"/>
        <end position="39"/>
    </location>
</feature>
<dbReference type="PANTHER" id="PTHR34219">
    <property type="entry name" value="IRON-REGULATED INNER MEMBRANE PROTEIN-RELATED"/>
    <property type="match status" value="1"/>
</dbReference>
<evidence type="ECO:0000256" key="1">
    <source>
        <dbReference type="SAM" id="Phobius"/>
    </source>
</evidence>
<accession>A0ABR6REY9</accession>
<organism evidence="2 3">
    <name type="scientific">Comamonas odontotermitis</name>
    <dbReference type="NCBI Taxonomy" id="379895"/>
    <lineage>
        <taxon>Bacteria</taxon>
        <taxon>Pseudomonadati</taxon>
        <taxon>Pseudomonadota</taxon>
        <taxon>Betaproteobacteria</taxon>
        <taxon>Burkholderiales</taxon>
        <taxon>Comamonadaceae</taxon>
        <taxon>Comamonas</taxon>
    </lineage>
</organism>
<comment type="caution">
    <text evidence="2">The sequence shown here is derived from an EMBL/GenBank/DDBJ whole genome shotgun (WGS) entry which is preliminary data.</text>
</comment>
<keyword evidence="1" id="KW-1133">Transmembrane helix</keyword>
<evidence type="ECO:0008006" key="4">
    <source>
        <dbReference type="Google" id="ProtNLM"/>
    </source>
</evidence>
<feature type="transmembrane region" description="Helical" evidence="1">
    <location>
        <begin position="263"/>
        <end position="284"/>
    </location>
</feature>
<feature type="transmembrane region" description="Helical" evidence="1">
    <location>
        <begin position="220"/>
        <end position="242"/>
    </location>
</feature>
<dbReference type="EMBL" id="JACHKZ010000008">
    <property type="protein sequence ID" value="MBB6577711.1"/>
    <property type="molecule type" value="Genomic_DNA"/>
</dbReference>
<dbReference type="PANTHER" id="PTHR34219:SF6">
    <property type="entry name" value="BLR3280 PROTEIN"/>
    <property type="match status" value="1"/>
</dbReference>
<gene>
    <name evidence="2" type="ORF">HNP33_001768</name>
</gene>
<evidence type="ECO:0000313" key="2">
    <source>
        <dbReference type="EMBL" id="MBB6577711.1"/>
    </source>
</evidence>
<keyword evidence="1" id="KW-0472">Membrane</keyword>
<dbReference type="RefSeq" id="WP_184707418.1">
    <property type="nucleotide sequence ID" value="NZ_JACHKZ010000008.1"/>
</dbReference>
<feature type="transmembrane region" description="Helical" evidence="1">
    <location>
        <begin position="470"/>
        <end position="491"/>
    </location>
</feature>
<name>A0ABR6REY9_9BURK</name>
<dbReference type="Proteomes" id="UP000562492">
    <property type="component" value="Unassembled WGS sequence"/>
</dbReference>
<sequence length="500" mass="55334">MARSLKRWWYVTHRWLGIALCLLFAMWFVSGMVMMYVGYPKLTAHERLAHLPALQSQAGLLPPQQALHLAGWQQPLEELRLSASRAGQPVYQLTPVKGTHQKAGAGTVVVDARTGRLLPAADEATALASAAAWVSSSGQLTYLGTLEEDAATHSRALDAHRPLHKVALADGTWLYVSGPTGEVVRDATRSERTWNYAGAWLHWLYPLRGGVLDKYWNGTVVWLSILGIAGAITGSVVGVMRWRFGARYRNGRRTPYPGRLMRWHHISGLLFAAVTLTWIFSGLMSMNPWKVLSSSAPPLQAAALHGKALAELGASAPPEQLLQAAGPGTRELRWTMVLGQPVVQAYGASTTAQLFDARTAQPWRVDTDALRAALPRLLAAPVGRIDTLDAYDLYYYTRTEHSMTGGSDKPLPIWRVVFDDANRTWVHIDPRTGAVLGSLDSHRRANRWLFAMLHSWDWLPLLECRPLWDVLLIVLSLGGLLLSATGVVVGWRRLRATLRH</sequence>
<keyword evidence="1" id="KW-0812">Transmembrane</keyword>
<evidence type="ECO:0000313" key="3">
    <source>
        <dbReference type="Proteomes" id="UP000562492"/>
    </source>
</evidence>
<protein>
    <recommendedName>
        <fullName evidence="4">Peptidase</fullName>
    </recommendedName>
</protein>
<dbReference type="InterPro" id="IPR005625">
    <property type="entry name" value="PepSY-ass_TM"/>
</dbReference>
<proteinExistence type="predicted"/>
<reference evidence="2 3" key="1">
    <citation type="submission" date="2020-08" db="EMBL/GenBank/DDBJ databases">
        <title>Functional genomics of gut bacteria from endangered species of beetles.</title>
        <authorList>
            <person name="Carlos-Shanley C."/>
        </authorList>
    </citation>
    <scope>NUCLEOTIDE SEQUENCE [LARGE SCALE GENOMIC DNA]</scope>
    <source>
        <strain evidence="2 3">S00124</strain>
    </source>
</reference>